<organism evidence="1 2">
    <name type="scientific">Halocaridina rubra</name>
    <name type="common">Hawaiian red shrimp</name>
    <dbReference type="NCBI Taxonomy" id="373956"/>
    <lineage>
        <taxon>Eukaryota</taxon>
        <taxon>Metazoa</taxon>
        <taxon>Ecdysozoa</taxon>
        <taxon>Arthropoda</taxon>
        <taxon>Crustacea</taxon>
        <taxon>Multicrustacea</taxon>
        <taxon>Malacostraca</taxon>
        <taxon>Eumalacostraca</taxon>
        <taxon>Eucarida</taxon>
        <taxon>Decapoda</taxon>
        <taxon>Pleocyemata</taxon>
        <taxon>Caridea</taxon>
        <taxon>Atyoidea</taxon>
        <taxon>Atyidae</taxon>
        <taxon>Halocaridina</taxon>
    </lineage>
</organism>
<proteinExistence type="predicted"/>
<reference evidence="1 2" key="1">
    <citation type="submission" date="2023-11" db="EMBL/GenBank/DDBJ databases">
        <title>Halocaridina rubra genome assembly.</title>
        <authorList>
            <person name="Smith C."/>
        </authorList>
    </citation>
    <scope>NUCLEOTIDE SEQUENCE [LARGE SCALE GENOMIC DNA]</scope>
    <source>
        <strain evidence="1">EP-1</strain>
        <tissue evidence="1">Whole</tissue>
    </source>
</reference>
<sequence>MWEELNDVDLQRTILMPCTWEESTGKSTTQMLYKWEEPNDVEMLYLSQSTNHMLCTWEESNDIRLICRS</sequence>
<keyword evidence="2" id="KW-1185">Reference proteome</keyword>
<dbReference type="AlphaFoldDB" id="A0AAN9AGL5"/>
<gene>
    <name evidence="1" type="ORF">SK128_010460</name>
</gene>
<evidence type="ECO:0000313" key="1">
    <source>
        <dbReference type="EMBL" id="KAK7086500.1"/>
    </source>
</evidence>
<dbReference type="EMBL" id="JAXCGZ010000166">
    <property type="protein sequence ID" value="KAK7086500.1"/>
    <property type="molecule type" value="Genomic_DNA"/>
</dbReference>
<name>A0AAN9AGL5_HALRR</name>
<comment type="caution">
    <text evidence="1">The sequence shown here is derived from an EMBL/GenBank/DDBJ whole genome shotgun (WGS) entry which is preliminary data.</text>
</comment>
<accession>A0AAN9AGL5</accession>
<dbReference type="Proteomes" id="UP001381693">
    <property type="component" value="Unassembled WGS sequence"/>
</dbReference>
<evidence type="ECO:0000313" key="2">
    <source>
        <dbReference type="Proteomes" id="UP001381693"/>
    </source>
</evidence>
<protein>
    <submittedName>
        <fullName evidence="1">Uncharacterized protein</fullName>
    </submittedName>
</protein>